<dbReference type="Gene3D" id="3.90.550.10">
    <property type="entry name" value="Spore Coat Polysaccharide Biosynthesis Protein SpsA, Chain A"/>
    <property type="match status" value="1"/>
</dbReference>
<protein>
    <submittedName>
        <fullName evidence="2">Unannotated protein</fullName>
    </submittedName>
</protein>
<proteinExistence type="predicted"/>
<dbReference type="EMBL" id="CAFBMW010000004">
    <property type="protein sequence ID" value="CAB4923122.1"/>
    <property type="molecule type" value="Genomic_DNA"/>
</dbReference>
<dbReference type="InterPro" id="IPR001173">
    <property type="entry name" value="Glyco_trans_2-like"/>
</dbReference>
<gene>
    <name evidence="2" type="ORF">UFOPK3662_00747</name>
</gene>
<dbReference type="AlphaFoldDB" id="A0A6J7HTY5"/>
<dbReference type="SUPFAM" id="SSF53448">
    <property type="entry name" value="Nucleotide-diphospho-sugar transferases"/>
    <property type="match status" value="1"/>
</dbReference>
<dbReference type="InterPro" id="IPR029044">
    <property type="entry name" value="Nucleotide-diphossugar_trans"/>
</dbReference>
<reference evidence="2" key="1">
    <citation type="submission" date="2020-05" db="EMBL/GenBank/DDBJ databases">
        <authorList>
            <person name="Chiriac C."/>
            <person name="Salcher M."/>
            <person name="Ghai R."/>
            <person name="Kavagutti S V."/>
        </authorList>
    </citation>
    <scope>NUCLEOTIDE SEQUENCE</scope>
</reference>
<organism evidence="2">
    <name type="scientific">freshwater metagenome</name>
    <dbReference type="NCBI Taxonomy" id="449393"/>
    <lineage>
        <taxon>unclassified sequences</taxon>
        <taxon>metagenomes</taxon>
        <taxon>ecological metagenomes</taxon>
    </lineage>
</organism>
<dbReference type="Pfam" id="PF00535">
    <property type="entry name" value="Glycos_transf_2"/>
    <property type="match status" value="1"/>
</dbReference>
<sequence>MTGAGSDEVVVVVVTYESATLVADLVASLPVGMGDLAWRLVVVDNASVDGTPDVVRALAPDAVVLEMGRNAGYAAGINAGAAYAGPGRALLVLNPDVRLTAGCVPALLAALDEPGTGVAVPRLLDGDGVLVPSMRREPTLVRAVADAVLGASRAGGVGRLGEMVTGAGEYDRAQQTDWAEGSTQLVSAECWRRCGPWDESYFLYSEETDFHLRVRDHGLTTRYVPTAVAVHLGGDSTTSPRLWSMLVANRVKLFAGRHGPLRSAAYWTALLAREASRAVLGRATSRRAVRTLLSPSALRAPRGPEWGT</sequence>
<evidence type="ECO:0000313" key="2">
    <source>
        <dbReference type="EMBL" id="CAB4923122.1"/>
    </source>
</evidence>
<name>A0A6J7HTY5_9ZZZZ</name>
<dbReference type="PANTHER" id="PTHR43179:SF7">
    <property type="entry name" value="RHAMNOSYLTRANSFERASE WBBL"/>
    <property type="match status" value="1"/>
</dbReference>
<accession>A0A6J7HTY5</accession>
<feature type="domain" description="Glycosyltransferase 2-like" evidence="1">
    <location>
        <begin position="11"/>
        <end position="132"/>
    </location>
</feature>
<dbReference type="PANTHER" id="PTHR43179">
    <property type="entry name" value="RHAMNOSYLTRANSFERASE WBBL"/>
    <property type="match status" value="1"/>
</dbReference>
<evidence type="ECO:0000259" key="1">
    <source>
        <dbReference type="Pfam" id="PF00535"/>
    </source>
</evidence>